<feature type="compositionally biased region" description="Basic and acidic residues" evidence="1">
    <location>
        <begin position="498"/>
        <end position="511"/>
    </location>
</feature>
<sequence>MASRAVSKPARSTAKSTVKTPGKDQIKGDKLPTNVLEIVPGKFNETDWLLLLENDETEDFVADVFDSIWTDTSKQIQQIYIDRQLLPFTMMMTENALSSVIQWAFLQRDEPKPIDSDFWTGDEEPIPCSMDNWGEGVVPACREERPQSIEELPLPDVERPASVPINIQTSQHFDLAQRPSRSSSVNSSIHSMTQTKQRSRTESNHRPNTNEQSASDNDDDQALARKESLIKKGISQVSVAQKPYNHDILVIQNQPTKLEPLSGLFYSVQLQTSSSSANFTTATTPVSKTRRLIAPKVSSQIGSDAFASTTNITETTTTKSLKKMESKLFVDQHIEEVIAKAPIAAHSMLKSILNRPPGYRELELDDYGNVISMTKLDPDKLTRRSIQVNCDIVKPRKAAIEPRPPPKKPSQMKISQFEPKFTHVKLVLPEQSSEVGDLIQPMPGVLYEDSRLKKGDPRRYQNGMSRYTNFYDDSRPLKPIARRGDLAILQAASDFLRKSKDHNDDNEHDSQIPKLHRLARIPPIMSGSSTSSA</sequence>
<protein>
    <submittedName>
        <fullName evidence="2">Uncharacterized protein</fullName>
    </submittedName>
</protein>
<gene>
    <name evidence="2" type="ORF">CJN711_LOCUS36077</name>
</gene>
<name>A0A816BDA6_9BILA</name>
<evidence type="ECO:0000256" key="1">
    <source>
        <dbReference type="SAM" id="MobiDB-lite"/>
    </source>
</evidence>
<organism evidence="2 3">
    <name type="scientific">Rotaria magnacalcarata</name>
    <dbReference type="NCBI Taxonomy" id="392030"/>
    <lineage>
        <taxon>Eukaryota</taxon>
        <taxon>Metazoa</taxon>
        <taxon>Spiralia</taxon>
        <taxon>Gnathifera</taxon>
        <taxon>Rotifera</taxon>
        <taxon>Eurotatoria</taxon>
        <taxon>Bdelloidea</taxon>
        <taxon>Philodinida</taxon>
        <taxon>Philodinidae</taxon>
        <taxon>Rotaria</taxon>
    </lineage>
</organism>
<feature type="region of interest" description="Disordered" evidence="1">
    <location>
        <begin position="1"/>
        <end position="29"/>
    </location>
</feature>
<dbReference type="PANTHER" id="PTHR34438:SF1">
    <property type="entry name" value="CHROMOSOME 2 OPEN READING FRAME 81"/>
    <property type="match status" value="1"/>
</dbReference>
<proteinExistence type="predicted"/>
<dbReference type="InterPro" id="IPR028042">
    <property type="entry name" value="DUF4639"/>
</dbReference>
<evidence type="ECO:0000313" key="3">
    <source>
        <dbReference type="Proteomes" id="UP000663855"/>
    </source>
</evidence>
<feature type="region of interest" description="Disordered" evidence="1">
    <location>
        <begin position="170"/>
        <end position="220"/>
    </location>
</feature>
<dbReference type="Proteomes" id="UP000663855">
    <property type="component" value="Unassembled WGS sequence"/>
</dbReference>
<comment type="caution">
    <text evidence="2">The sequence shown here is derived from an EMBL/GenBank/DDBJ whole genome shotgun (WGS) entry which is preliminary data.</text>
</comment>
<reference evidence="2" key="1">
    <citation type="submission" date="2021-02" db="EMBL/GenBank/DDBJ databases">
        <authorList>
            <person name="Nowell W R."/>
        </authorList>
    </citation>
    <scope>NUCLEOTIDE SEQUENCE</scope>
</reference>
<feature type="compositionally biased region" description="Polar residues" evidence="1">
    <location>
        <begin position="206"/>
        <end position="215"/>
    </location>
</feature>
<dbReference type="Pfam" id="PF15479">
    <property type="entry name" value="DUF4639"/>
    <property type="match status" value="1"/>
</dbReference>
<evidence type="ECO:0000313" key="2">
    <source>
        <dbReference type="EMBL" id="CAF1607622.1"/>
    </source>
</evidence>
<feature type="compositionally biased region" description="Low complexity" evidence="1">
    <location>
        <begin position="180"/>
        <end position="191"/>
    </location>
</feature>
<dbReference type="PANTHER" id="PTHR34438">
    <property type="entry name" value="SI:DKEY-97L20.6"/>
    <property type="match status" value="1"/>
</dbReference>
<dbReference type="AlphaFoldDB" id="A0A816BDA6"/>
<dbReference type="EMBL" id="CAJNOV010017446">
    <property type="protein sequence ID" value="CAF1607622.1"/>
    <property type="molecule type" value="Genomic_DNA"/>
</dbReference>
<accession>A0A816BDA6</accession>
<feature type="region of interest" description="Disordered" evidence="1">
    <location>
        <begin position="498"/>
        <end position="533"/>
    </location>
</feature>